<dbReference type="EMBL" id="FMSV02000542">
    <property type="protein sequence ID" value="SEH07963.1"/>
    <property type="molecule type" value="Genomic_DNA"/>
</dbReference>
<dbReference type="Proteomes" id="UP000236724">
    <property type="component" value="Unassembled WGS sequence"/>
</dbReference>
<sequence length="117" mass="13522">MLTDLESVFRSLKSELGLCPIYHRTEERVDGHLFITVLAYQFVQIIRKQLVEKGIHDRWQTLRDTLNGQQRITTSFKRADQLTLHVRKTTRAEPGQMKIYQALNLNSAPGGVKKMVV</sequence>
<name>A0A1H6FE89_9GAMM</name>
<gene>
    <name evidence="1" type="ORF">MBHS_03850</name>
</gene>
<evidence type="ECO:0000313" key="2">
    <source>
        <dbReference type="Proteomes" id="UP000236724"/>
    </source>
</evidence>
<accession>A0A1H6FE89</accession>
<dbReference type="SUPFAM" id="SSF53098">
    <property type="entry name" value="Ribonuclease H-like"/>
    <property type="match status" value="1"/>
</dbReference>
<evidence type="ECO:0008006" key="3">
    <source>
        <dbReference type="Google" id="ProtNLM"/>
    </source>
</evidence>
<dbReference type="AlphaFoldDB" id="A0A1H6FE89"/>
<protein>
    <recommendedName>
        <fullName evidence="3">Transposase</fullName>
    </recommendedName>
</protein>
<dbReference type="OrthoDB" id="6171862at2"/>
<organism evidence="1 2">
    <name type="scientific">Candidatus Venteria ishoeyi</name>
    <dbReference type="NCBI Taxonomy" id="1899563"/>
    <lineage>
        <taxon>Bacteria</taxon>
        <taxon>Pseudomonadati</taxon>
        <taxon>Pseudomonadota</taxon>
        <taxon>Gammaproteobacteria</taxon>
        <taxon>Thiotrichales</taxon>
        <taxon>Thiotrichaceae</taxon>
        <taxon>Venteria</taxon>
    </lineage>
</organism>
<proteinExistence type="predicted"/>
<reference evidence="1 2" key="1">
    <citation type="submission" date="2016-10" db="EMBL/GenBank/DDBJ databases">
        <authorList>
            <person name="de Groot N.N."/>
        </authorList>
    </citation>
    <scope>NUCLEOTIDE SEQUENCE [LARGE SCALE GENOMIC DNA]</scope>
    <source>
        <strain evidence="1">MBHS1</strain>
    </source>
</reference>
<evidence type="ECO:0000313" key="1">
    <source>
        <dbReference type="EMBL" id="SEH07963.1"/>
    </source>
</evidence>
<keyword evidence="2" id="KW-1185">Reference proteome</keyword>
<dbReference type="InterPro" id="IPR012337">
    <property type="entry name" value="RNaseH-like_sf"/>
</dbReference>
<dbReference type="RefSeq" id="WP_103921552.1">
    <property type="nucleotide sequence ID" value="NZ_FMSV02000542.1"/>
</dbReference>